<feature type="compositionally biased region" description="Pro residues" evidence="1">
    <location>
        <begin position="11"/>
        <end position="21"/>
    </location>
</feature>
<reference evidence="2 3" key="1">
    <citation type="submission" date="2014-04" db="EMBL/GenBank/DDBJ databases">
        <title>Evolutionary Origins and Diversification of the Mycorrhizal Mutualists.</title>
        <authorList>
            <consortium name="DOE Joint Genome Institute"/>
            <consortium name="Mycorrhizal Genomics Consortium"/>
            <person name="Kohler A."/>
            <person name="Kuo A."/>
            <person name="Nagy L.G."/>
            <person name="Floudas D."/>
            <person name="Copeland A."/>
            <person name="Barry K.W."/>
            <person name="Cichocki N."/>
            <person name="Veneault-Fourrey C."/>
            <person name="LaButti K."/>
            <person name="Lindquist E.A."/>
            <person name="Lipzen A."/>
            <person name="Lundell T."/>
            <person name="Morin E."/>
            <person name="Murat C."/>
            <person name="Riley R."/>
            <person name="Ohm R."/>
            <person name="Sun H."/>
            <person name="Tunlid A."/>
            <person name="Henrissat B."/>
            <person name="Grigoriev I.V."/>
            <person name="Hibbett D.S."/>
            <person name="Martin F."/>
        </authorList>
    </citation>
    <scope>NUCLEOTIDE SEQUENCE [LARGE SCALE GENOMIC DNA]</scope>
    <source>
        <strain evidence="2 3">Koide BX008</strain>
    </source>
</reference>
<accession>A0A0C2SET9</accession>
<dbReference type="Proteomes" id="UP000054549">
    <property type="component" value="Unassembled WGS sequence"/>
</dbReference>
<evidence type="ECO:0000313" key="3">
    <source>
        <dbReference type="Proteomes" id="UP000054549"/>
    </source>
</evidence>
<feature type="region of interest" description="Disordered" evidence="1">
    <location>
        <begin position="1"/>
        <end position="24"/>
    </location>
</feature>
<sequence length="98" mass="11176">MRRIISSPYVPHDPPAQPPSPGARTNLRVVLQDGTIVPIGGEEAEMRIGWMKIEKLIQRIFLNLEWVLRTPTNINKFITAFKDRLVCAISATYCTREQ</sequence>
<evidence type="ECO:0000256" key="1">
    <source>
        <dbReference type="SAM" id="MobiDB-lite"/>
    </source>
</evidence>
<dbReference type="HOGENOM" id="CLU_2333197_0_0_1"/>
<proteinExistence type="predicted"/>
<protein>
    <submittedName>
        <fullName evidence="2">Uncharacterized protein</fullName>
    </submittedName>
</protein>
<dbReference type="InParanoid" id="A0A0C2SET9"/>
<gene>
    <name evidence="2" type="ORF">M378DRAFT_854396</name>
</gene>
<keyword evidence="3" id="KW-1185">Reference proteome</keyword>
<evidence type="ECO:0000313" key="2">
    <source>
        <dbReference type="EMBL" id="KIL61555.1"/>
    </source>
</evidence>
<dbReference type="EMBL" id="KN818283">
    <property type="protein sequence ID" value="KIL61555.1"/>
    <property type="molecule type" value="Genomic_DNA"/>
</dbReference>
<name>A0A0C2SET9_AMAMK</name>
<dbReference type="AlphaFoldDB" id="A0A0C2SET9"/>
<organism evidence="2 3">
    <name type="scientific">Amanita muscaria (strain Koide BX008)</name>
    <dbReference type="NCBI Taxonomy" id="946122"/>
    <lineage>
        <taxon>Eukaryota</taxon>
        <taxon>Fungi</taxon>
        <taxon>Dikarya</taxon>
        <taxon>Basidiomycota</taxon>
        <taxon>Agaricomycotina</taxon>
        <taxon>Agaricomycetes</taxon>
        <taxon>Agaricomycetidae</taxon>
        <taxon>Agaricales</taxon>
        <taxon>Pluteineae</taxon>
        <taxon>Amanitaceae</taxon>
        <taxon>Amanita</taxon>
    </lineage>
</organism>